<dbReference type="PROSITE" id="PS50110">
    <property type="entry name" value="RESPONSE_REGULATORY"/>
    <property type="match status" value="1"/>
</dbReference>
<dbReference type="InterPro" id="IPR011006">
    <property type="entry name" value="CheY-like_superfamily"/>
</dbReference>
<feature type="transmembrane region" description="Helical" evidence="14">
    <location>
        <begin position="180"/>
        <end position="203"/>
    </location>
</feature>
<dbReference type="Pfam" id="PF00072">
    <property type="entry name" value="Response_reg"/>
    <property type="match status" value="1"/>
</dbReference>
<evidence type="ECO:0000256" key="12">
    <source>
        <dbReference type="PROSITE-ProRule" id="PRU00169"/>
    </source>
</evidence>
<comment type="catalytic activity">
    <reaction evidence="1">
        <text>ATP + protein L-histidine = ADP + protein N-phospho-L-histidine.</text>
        <dbReference type="EC" id="2.7.13.3"/>
    </reaction>
</comment>
<feature type="modified residue" description="4-aspartylphosphate" evidence="12">
    <location>
        <position position="888"/>
    </location>
</feature>
<dbReference type="SUPFAM" id="SSF52172">
    <property type="entry name" value="CheY-like"/>
    <property type="match status" value="1"/>
</dbReference>
<dbReference type="CDD" id="cd00156">
    <property type="entry name" value="REC"/>
    <property type="match status" value="1"/>
</dbReference>
<keyword evidence="14" id="KW-0812">Transmembrane</keyword>
<dbReference type="InterPro" id="IPR005467">
    <property type="entry name" value="His_kinase_dom"/>
</dbReference>
<dbReference type="InterPro" id="IPR035965">
    <property type="entry name" value="PAS-like_dom_sf"/>
</dbReference>
<sequence>MNPARGGLARRVALWTIALFLIFGIIIFMVEWFFKQQTADITNDINIHLDQQNQIQDMDEDYRTAVSDFRAYLAYDRNEFLLEAETSRDAFTERLNTFKQAQAEDSRLDELSSKSTEYFSYFPVMQTLKQQNNQAEINRISQTITTSLVQSVNSELDRLMQIERQEVNDLIAKSRHLNSLILFVPLVLIFLGLGTAIILIRYLRKSIIHPIAQMEQVVERISHGEYIHLEDTFSKDEIGGLVGGINHMSDQLKERHQELEESLRQMGEQHDELEAQNEEILMQQQEQETILERLTERETQLQLINSYQEKLTGFAQMNDFLESSLRALMQATRHDALMLVVQDEIGNPASSRMVYSIGWPRTIHGEAIEHLFGPALQVLEEKLPVVRSRSLSMEEKGVHHGYERADDHYYPIFNEEMNVLGFVLFTTYGSLMVHIKDKLMTEGLIGQFGLAYQAQLASEERRKQSVRLEELNLELELEKRMLKQQRDTIQQIIDSLHEGLVLCDPEGTISFCNQQVSRVNPELSTGANITSLAQYLDQHTVEHTMLSEQIQQLLTNETKEWKTQFSLQGRDGSIYYMEMYMNMIKGMNLENYHLFVFRDRTEEEQADQLKNEFVSIVSHELRTPLASILGFVEILLHREVKPEKAKKYMETIHREANRLSNLISDFLDLQRMESGKQNYTLVPFDMNPIIQNVAKQWDNKQGYTIGIDVPEGVCLVRADSDRITQIMHNLISNAIKYSPGQERVDIRLMDGDTHWIAAVQDYGLGIPEESKPHMFGKFYRVDNSDRRQIGGTGLGLAIVKEIVEDLGGEVYFDSILGKGSTFYVKLPKFHLRTLDNKIVVIEDDENLARLIGATFEEQHYEILRMDTAEEALLALEYSEQPPLLCLVDVQLHGPQNGWDFIQVLKNNKAYRHVPVIISSALDQPDNYAETPNERYLQKPFSVERLLELGMHLVQSETKSAGLVIAMQNEDTVKTTLQKNGLGEAELQVNEDFIQVDWIKEDLHNPE</sequence>
<dbReference type="Gene3D" id="3.30.565.10">
    <property type="entry name" value="Histidine kinase-like ATPase, C-terminal domain"/>
    <property type="match status" value="1"/>
</dbReference>
<feature type="domain" description="HAMP" evidence="17">
    <location>
        <begin position="205"/>
        <end position="257"/>
    </location>
</feature>
<keyword evidence="14" id="KW-1133">Transmembrane helix</keyword>
<dbReference type="PRINTS" id="PR00344">
    <property type="entry name" value="BCTRLSENSOR"/>
</dbReference>
<gene>
    <name evidence="18" type="ORF">PTI45_04252</name>
</gene>
<evidence type="ECO:0000256" key="14">
    <source>
        <dbReference type="SAM" id="Phobius"/>
    </source>
</evidence>
<feature type="domain" description="Response regulatory" evidence="16">
    <location>
        <begin position="837"/>
        <end position="953"/>
    </location>
</feature>
<keyword evidence="10" id="KW-0902">Two-component regulatory system</keyword>
<keyword evidence="5 12" id="KW-0597">Phosphoprotein</keyword>
<dbReference type="RefSeq" id="WP_069329569.1">
    <property type="nucleotide sequence ID" value="NZ_MDER01000086.1"/>
</dbReference>
<dbReference type="Pfam" id="PF02518">
    <property type="entry name" value="HATPase_c"/>
    <property type="match status" value="1"/>
</dbReference>
<dbReference type="EMBL" id="MDER01000086">
    <property type="protein sequence ID" value="ODP26412.1"/>
    <property type="molecule type" value="Genomic_DNA"/>
</dbReference>
<feature type="coiled-coil region" evidence="13">
    <location>
        <begin position="454"/>
        <end position="488"/>
    </location>
</feature>
<dbReference type="PROSITE" id="PS50885">
    <property type="entry name" value="HAMP"/>
    <property type="match status" value="1"/>
</dbReference>
<keyword evidence="8 18" id="KW-0418">Kinase</keyword>
<dbReference type="Gene3D" id="3.40.50.2300">
    <property type="match status" value="1"/>
</dbReference>
<dbReference type="InterPro" id="IPR003594">
    <property type="entry name" value="HATPase_dom"/>
</dbReference>
<dbReference type="AlphaFoldDB" id="A0A1E3KXX4"/>
<dbReference type="FunFam" id="1.10.287.130:FF:000001">
    <property type="entry name" value="Two-component sensor histidine kinase"/>
    <property type="match status" value="1"/>
</dbReference>
<dbReference type="FunFam" id="3.30.565.10:FF:000006">
    <property type="entry name" value="Sensor histidine kinase WalK"/>
    <property type="match status" value="1"/>
</dbReference>
<keyword evidence="11 14" id="KW-0472">Membrane</keyword>
<evidence type="ECO:0000259" key="15">
    <source>
        <dbReference type="PROSITE" id="PS50109"/>
    </source>
</evidence>
<evidence type="ECO:0000256" key="13">
    <source>
        <dbReference type="SAM" id="Coils"/>
    </source>
</evidence>
<dbReference type="Gene3D" id="3.30.450.20">
    <property type="entry name" value="PAS domain"/>
    <property type="match status" value="1"/>
</dbReference>
<dbReference type="PATRIC" id="fig|1886670.3.peg.4282"/>
<reference evidence="18 19" key="1">
    <citation type="submission" date="2016-08" db="EMBL/GenBank/DDBJ databases">
        <title>Genome sequencing of Paenibacillus sp. TI45-13ar, isolated from Korean traditional nuruk.</title>
        <authorList>
            <person name="Kim S.-J."/>
        </authorList>
    </citation>
    <scope>NUCLEOTIDE SEQUENCE [LARGE SCALE GENOMIC DNA]</scope>
    <source>
        <strain evidence="18 19">TI45-13ar</strain>
    </source>
</reference>
<dbReference type="STRING" id="1886670.PTI45_04252"/>
<feature type="coiled-coil region" evidence="13">
    <location>
        <begin position="249"/>
        <end position="297"/>
    </location>
</feature>
<dbReference type="PROSITE" id="PS50109">
    <property type="entry name" value="HIS_KIN"/>
    <property type="match status" value="1"/>
</dbReference>
<dbReference type="Gene3D" id="6.10.340.10">
    <property type="match status" value="1"/>
</dbReference>
<dbReference type="SMART" id="SM00448">
    <property type="entry name" value="REC"/>
    <property type="match status" value="1"/>
</dbReference>
<evidence type="ECO:0000256" key="3">
    <source>
        <dbReference type="ARBA" id="ARBA00012438"/>
    </source>
</evidence>
<evidence type="ECO:0000259" key="17">
    <source>
        <dbReference type="PROSITE" id="PS50885"/>
    </source>
</evidence>
<evidence type="ECO:0000256" key="11">
    <source>
        <dbReference type="ARBA" id="ARBA00023136"/>
    </source>
</evidence>
<accession>A0A1E3KXX4</accession>
<dbReference type="InterPro" id="IPR003660">
    <property type="entry name" value="HAMP_dom"/>
</dbReference>
<dbReference type="InterPro" id="IPR001789">
    <property type="entry name" value="Sig_transdc_resp-reg_receiver"/>
</dbReference>
<protein>
    <recommendedName>
        <fullName evidence="3">histidine kinase</fullName>
        <ecNumber evidence="3">2.7.13.3</ecNumber>
    </recommendedName>
</protein>
<dbReference type="GO" id="GO:0005524">
    <property type="term" value="F:ATP binding"/>
    <property type="evidence" value="ECO:0007669"/>
    <property type="project" value="UniProtKB-KW"/>
</dbReference>
<evidence type="ECO:0000313" key="19">
    <source>
        <dbReference type="Proteomes" id="UP000094578"/>
    </source>
</evidence>
<evidence type="ECO:0000313" key="18">
    <source>
        <dbReference type="EMBL" id="ODP26412.1"/>
    </source>
</evidence>
<keyword evidence="19" id="KW-1185">Reference proteome</keyword>
<dbReference type="InterPro" id="IPR036890">
    <property type="entry name" value="HATPase_C_sf"/>
</dbReference>
<dbReference type="EC" id="2.7.13.3" evidence="3"/>
<comment type="subcellular location">
    <subcellularLocation>
        <location evidence="2">Cell membrane</location>
        <topology evidence="2">Multi-pass membrane protein</topology>
    </subcellularLocation>
</comment>
<evidence type="ECO:0000259" key="16">
    <source>
        <dbReference type="PROSITE" id="PS50110"/>
    </source>
</evidence>
<dbReference type="SMART" id="SM00304">
    <property type="entry name" value="HAMP"/>
    <property type="match status" value="1"/>
</dbReference>
<evidence type="ECO:0000256" key="5">
    <source>
        <dbReference type="ARBA" id="ARBA00022553"/>
    </source>
</evidence>
<dbReference type="InterPro" id="IPR003661">
    <property type="entry name" value="HisK_dim/P_dom"/>
</dbReference>
<organism evidence="18 19">
    <name type="scientific">Paenibacillus nuruki</name>
    <dbReference type="NCBI Taxonomy" id="1886670"/>
    <lineage>
        <taxon>Bacteria</taxon>
        <taxon>Bacillati</taxon>
        <taxon>Bacillota</taxon>
        <taxon>Bacilli</taxon>
        <taxon>Bacillales</taxon>
        <taxon>Paenibacillaceae</taxon>
        <taxon>Paenibacillus</taxon>
    </lineage>
</organism>
<dbReference type="CDD" id="cd06225">
    <property type="entry name" value="HAMP"/>
    <property type="match status" value="1"/>
</dbReference>
<feature type="domain" description="Histidine kinase" evidence="15">
    <location>
        <begin position="616"/>
        <end position="830"/>
    </location>
</feature>
<keyword evidence="4" id="KW-1003">Cell membrane</keyword>
<dbReference type="SMART" id="SM00388">
    <property type="entry name" value="HisKA"/>
    <property type="match status" value="1"/>
</dbReference>
<dbReference type="Pfam" id="PF00672">
    <property type="entry name" value="HAMP"/>
    <property type="match status" value="1"/>
</dbReference>
<dbReference type="InterPro" id="IPR036097">
    <property type="entry name" value="HisK_dim/P_sf"/>
</dbReference>
<name>A0A1E3KXX4_9BACL</name>
<dbReference type="GO" id="GO:0000155">
    <property type="term" value="F:phosphorelay sensor kinase activity"/>
    <property type="evidence" value="ECO:0007669"/>
    <property type="project" value="InterPro"/>
</dbReference>
<evidence type="ECO:0000256" key="10">
    <source>
        <dbReference type="ARBA" id="ARBA00023012"/>
    </source>
</evidence>
<dbReference type="InterPro" id="IPR004358">
    <property type="entry name" value="Sig_transdc_His_kin-like_C"/>
</dbReference>
<evidence type="ECO:0000256" key="2">
    <source>
        <dbReference type="ARBA" id="ARBA00004651"/>
    </source>
</evidence>
<dbReference type="SUPFAM" id="SSF47384">
    <property type="entry name" value="Homodimeric domain of signal transducing histidine kinase"/>
    <property type="match status" value="1"/>
</dbReference>
<keyword evidence="6" id="KW-0808">Transferase</keyword>
<evidence type="ECO:0000256" key="6">
    <source>
        <dbReference type="ARBA" id="ARBA00022679"/>
    </source>
</evidence>
<evidence type="ECO:0000256" key="9">
    <source>
        <dbReference type="ARBA" id="ARBA00022840"/>
    </source>
</evidence>
<keyword evidence="7" id="KW-0547">Nucleotide-binding</keyword>
<dbReference type="GO" id="GO:0005886">
    <property type="term" value="C:plasma membrane"/>
    <property type="evidence" value="ECO:0007669"/>
    <property type="project" value="UniProtKB-SubCell"/>
</dbReference>
<feature type="transmembrane region" description="Helical" evidence="14">
    <location>
        <begin position="12"/>
        <end position="34"/>
    </location>
</feature>
<dbReference type="Gene3D" id="1.10.287.130">
    <property type="match status" value="1"/>
</dbReference>
<keyword evidence="13" id="KW-0175">Coiled coil</keyword>
<evidence type="ECO:0000256" key="7">
    <source>
        <dbReference type="ARBA" id="ARBA00022741"/>
    </source>
</evidence>
<proteinExistence type="predicted"/>
<evidence type="ECO:0000256" key="1">
    <source>
        <dbReference type="ARBA" id="ARBA00000085"/>
    </source>
</evidence>
<comment type="caution">
    <text evidence="18">The sequence shown here is derived from an EMBL/GenBank/DDBJ whole genome shotgun (WGS) entry which is preliminary data.</text>
</comment>
<dbReference type="SUPFAM" id="SSF55874">
    <property type="entry name" value="ATPase domain of HSP90 chaperone/DNA topoisomerase II/histidine kinase"/>
    <property type="match status" value="1"/>
</dbReference>
<dbReference type="Pfam" id="PF00512">
    <property type="entry name" value="HisKA"/>
    <property type="match status" value="1"/>
</dbReference>
<dbReference type="CDD" id="cd00082">
    <property type="entry name" value="HisKA"/>
    <property type="match status" value="1"/>
</dbReference>
<keyword evidence="9" id="KW-0067">ATP-binding</keyword>
<dbReference type="PANTHER" id="PTHR43547">
    <property type="entry name" value="TWO-COMPONENT HISTIDINE KINASE"/>
    <property type="match status" value="1"/>
</dbReference>
<dbReference type="SUPFAM" id="SSF55785">
    <property type="entry name" value="PYP-like sensor domain (PAS domain)"/>
    <property type="match status" value="1"/>
</dbReference>
<dbReference type="Proteomes" id="UP000094578">
    <property type="component" value="Unassembled WGS sequence"/>
</dbReference>
<dbReference type="SUPFAM" id="SSF158472">
    <property type="entry name" value="HAMP domain-like"/>
    <property type="match status" value="1"/>
</dbReference>
<evidence type="ECO:0000256" key="8">
    <source>
        <dbReference type="ARBA" id="ARBA00022777"/>
    </source>
</evidence>
<dbReference type="PANTHER" id="PTHR43547:SF2">
    <property type="entry name" value="HYBRID SIGNAL TRANSDUCTION HISTIDINE KINASE C"/>
    <property type="match status" value="1"/>
</dbReference>
<dbReference type="SMART" id="SM00387">
    <property type="entry name" value="HATPase_c"/>
    <property type="match status" value="1"/>
</dbReference>
<evidence type="ECO:0000256" key="4">
    <source>
        <dbReference type="ARBA" id="ARBA00022475"/>
    </source>
</evidence>